<proteinExistence type="predicted"/>
<keyword evidence="2" id="KW-1185">Reference proteome</keyword>
<gene>
    <name evidence="1" type="primary">BQ5605_C006g03797</name>
    <name evidence="1" type="ORF">BQ5605_C006G03797</name>
</gene>
<organism evidence="1 2">
    <name type="scientific">Microbotryum silenes-dioicae</name>
    <dbReference type="NCBI Taxonomy" id="796604"/>
    <lineage>
        <taxon>Eukaryota</taxon>
        <taxon>Fungi</taxon>
        <taxon>Dikarya</taxon>
        <taxon>Basidiomycota</taxon>
        <taxon>Pucciniomycotina</taxon>
        <taxon>Microbotryomycetes</taxon>
        <taxon>Microbotryales</taxon>
        <taxon>Microbotryaceae</taxon>
        <taxon>Microbotryum</taxon>
    </lineage>
</organism>
<protein>
    <submittedName>
        <fullName evidence="1">BQ5605_C006g03797 protein</fullName>
    </submittedName>
</protein>
<reference evidence="1 2" key="1">
    <citation type="submission" date="2016-11" db="EMBL/GenBank/DDBJ databases">
        <authorList>
            <person name="Jaros S."/>
            <person name="Januszkiewicz K."/>
            <person name="Wedrychowicz H."/>
        </authorList>
    </citation>
    <scope>NUCLEOTIDE SEQUENCE [LARGE SCALE GENOMIC DNA]</scope>
</reference>
<dbReference type="AlphaFoldDB" id="A0A2X0P189"/>
<evidence type="ECO:0000313" key="1">
    <source>
        <dbReference type="EMBL" id="SGY53747.1"/>
    </source>
</evidence>
<accession>A0A2X0P189</accession>
<sequence>MLMLQYQDEQIWFALSTSVRYKVARSHYRSKFDVAAAFEQVCVIPEHVDRTWFATVTGTYTSRASLGWGLRRRARVLPLCEKSTLHSAQDLGARNELGALAQDLGAWSEPGALAQPRGSLAEDLGRAALLLDEGEAKNRQEARAGIGPVAGEIASALSQLRASKSPAQGGRLAGARNDRGVTLRQLLKRCCLIMLNFILLQAFQHFNLGRPFSPRRFSRLGRLSQLPPPTSWTTGNTEHCPSMNPPPVFVVQHDTSQPRWPTKSSVLCASQCDWPACYNSPAHLPDRTVSIPCLLMPFFLFSTASQY</sequence>
<dbReference type="EMBL" id="FQNC01000044">
    <property type="protein sequence ID" value="SGY53747.1"/>
    <property type="molecule type" value="Genomic_DNA"/>
</dbReference>
<evidence type="ECO:0000313" key="2">
    <source>
        <dbReference type="Proteomes" id="UP000249464"/>
    </source>
</evidence>
<dbReference type="Proteomes" id="UP000249464">
    <property type="component" value="Unassembled WGS sequence"/>
</dbReference>
<name>A0A2X0P189_9BASI</name>